<evidence type="ECO:0000313" key="6">
    <source>
        <dbReference type="Proteomes" id="UP000178977"/>
    </source>
</evidence>
<dbReference type="Pfam" id="PF00011">
    <property type="entry name" value="HSP20"/>
    <property type="match status" value="1"/>
</dbReference>
<organism evidence="5 6">
    <name type="scientific">Candidatus Sungbacteria bacterium RIFCSPLOWO2_01_FULL_60_25</name>
    <dbReference type="NCBI Taxonomy" id="1802281"/>
    <lineage>
        <taxon>Bacteria</taxon>
        <taxon>Candidatus Sungiibacteriota</taxon>
    </lineage>
</organism>
<gene>
    <name evidence="5" type="ORF">A3A44_02850</name>
</gene>
<evidence type="ECO:0000256" key="3">
    <source>
        <dbReference type="SAM" id="MobiDB-lite"/>
    </source>
</evidence>
<name>A0A1G2LE13_9BACT</name>
<comment type="caution">
    <text evidence="5">The sequence shown here is derived from an EMBL/GenBank/DDBJ whole genome shotgun (WGS) entry which is preliminary data.</text>
</comment>
<protein>
    <recommendedName>
        <fullName evidence="4">SHSP domain-containing protein</fullName>
    </recommendedName>
</protein>
<dbReference type="InterPro" id="IPR002068">
    <property type="entry name" value="A-crystallin/Hsp20_dom"/>
</dbReference>
<accession>A0A1G2LE13</accession>
<evidence type="ECO:0000259" key="4">
    <source>
        <dbReference type="PROSITE" id="PS01031"/>
    </source>
</evidence>
<dbReference type="PANTHER" id="PTHR11527">
    <property type="entry name" value="HEAT-SHOCK PROTEIN 20 FAMILY MEMBER"/>
    <property type="match status" value="1"/>
</dbReference>
<evidence type="ECO:0000256" key="1">
    <source>
        <dbReference type="PROSITE-ProRule" id="PRU00285"/>
    </source>
</evidence>
<evidence type="ECO:0000256" key="2">
    <source>
        <dbReference type="RuleBase" id="RU003616"/>
    </source>
</evidence>
<sequence>MAQSFFERLTGGIRPRGDRDDESAPIARPEPNSRFRAKSGEFPKRRVVHPVAEDAPEDPDAATANAEAEDEGELTVDIYDEGANIVVQSTVAGVKPEDIDISLEENTLTVRGSRRRQTEIQEESFYAKELYWGAFSRSIILPEEVDFQKAQASLKNGLLTVRLPKRDRGAKKLQVKSND</sequence>
<feature type="region of interest" description="Disordered" evidence="3">
    <location>
        <begin position="1"/>
        <end position="71"/>
    </location>
</feature>
<dbReference type="Proteomes" id="UP000178977">
    <property type="component" value="Unassembled WGS sequence"/>
</dbReference>
<dbReference type="InterPro" id="IPR031107">
    <property type="entry name" value="Small_HSP"/>
</dbReference>
<dbReference type="SUPFAM" id="SSF49764">
    <property type="entry name" value="HSP20-like chaperones"/>
    <property type="match status" value="1"/>
</dbReference>
<dbReference type="STRING" id="1802281.A3A44_02850"/>
<evidence type="ECO:0000313" key="5">
    <source>
        <dbReference type="EMBL" id="OHA09873.1"/>
    </source>
</evidence>
<dbReference type="PROSITE" id="PS01031">
    <property type="entry name" value="SHSP"/>
    <property type="match status" value="1"/>
</dbReference>
<dbReference type="Gene3D" id="2.60.40.790">
    <property type="match status" value="1"/>
</dbReference>
<feature type="domain" description="SHSP" evidence="4">
    <location>
        <begin position="67"/>
        <end position="178"/>
    </location>
</feature>
<proteinExistence type="inferred from homology"/>
<reference evidence="5 6" key="1">
    <citation type="journal article" date="2016" name="Nat. Commun.">
        <title>Thousands of microbial genomes shed light on interconnected biogeochemical processes in an aquifer system.</title>
        <authorList>
            <person name="Anantharaman K."/>
            <person name="Brown C.T."/>
            <person name="Hug L.A."/>
            <person name="Sharon I."/>
            <person name="Castelle C.J."/>
            <person name="Probst A.J."/>
            <person name="Thomas B.C."/>
            <person name="Singh A."/>
            <person name="Wilkins M.J."/>
            <person name="Karaoz U."/>
            <person name="Brodie E.L."/>
            <person name="Williams K.H."/>
            <person name="Hubbard S.S."/>
            <person name="Banfield J.F."/>
        </authorList>
    </citation>
    <scope>NUCLEOTIDE SEQUENCE [LARGE SCALE GENOMIC DNA]</scope>
</reference>
<comment type="similarity">
    <text evidence="1 2">Belongs to the small heat shock protein (HSP20) family.</text>
</comment>
<dbReference type="AlphaFoldDB" id="A0A1G2LE13"/>
<dbReference type="InterPro" id="IPR008978">
    <property type="entry name" value="HSP20-like_chaperone"/>
</dbReference>
<dbReference type="EMBL" id="MHQT01000011">
    <property type="protein sequence ID" value="OHA09873.1"/>
    <property type="molecule type" value="Genomic_DNA"/>
</dbReference>
<dbReference type="CDD" id="cd06464">
    <property type="entry name" value="ACD_sHsps-like"/>
    <property type="match status" value="1"/>
</dbReference>